<name>A0AAV4YG42_CAEEX</name>
<evidence type="ECO:0000256" key="12">
    <source>
        <dbReference type="PROSITE-ProRule" id="PRU00023"/>
    </source>
</evidence>
<evidence type="ECO:0000256" key="11">
    <source>
        <dbReference type="ARBA" id="ARBA00023298"/>
    </source>
</evidence>
<keyword evidence="9" id="KW-0638">Presynaptic neurotoxin</keyword>
<dbReference type="SMART" id="SM00248">
    <property type="entry name" value="ANK"/>
    <property type="match status" value="3"/>
</dbReference>
<sequence>MLENEIKKGEKHSSYCFANAKCVKNETLLHFASKKGCEEIVDILLKHVINPNARDPNKYIPLHCAAKSSHFNVVKSLLMNGSVYNALSHNQETPLDIAVGKEVINLLRFVSESFKKVQLNNHSVLSDLRKDINLAKAALRAKNRACKNLVEVSVLCGFPKQTD</sequence>
<evidence type="ECO:0000256" key="3">
    <source>
        <dbReference type="ARBA" id="ARBA00022483"/>
    </source>
</evidence>
<protein>
    <submittedName>
        <fullName evidence="13">Ankyrin-3</fullName>
    </submittedName>
</protein>
<keyword evidence="6" id="KW-0800">Toxin</keyword>
<dbReference type="PANTHER" id="PTHR24134:SF9">
    <property type="entry name" value="ANKYRIN REPEAT AND SOCS BOX PROTEIN 8"/>
    <property type="match status" value="1"/>
</dbReference>
<evidence type="ECO:0000313" key="14">
    <source>
        <dbReference type="Proteomes" id="UP001054945"/>
    </source>
</evidence>
<evidence type="ECO:0000256" key="4">
    <source>
        <dbReference type="ARBA" id="ARBA00022525"/>
    </source>
</evidence>
<evidence type="ECO:0000256" key="5">
    <source>
        <dbReference type="ARBA" id="ARBA00022537"/>
    </source>
</evidence>
<dbReference type="InterPro" id="IPR002110">
    <property type="entry name" value="Ankyrin_rpt"/>
</dbReference>
<evidence type="ECO:0000256" key="9">
    <source>
        <dbReference type="ARBA" id="ARBA00023028"/>
    </source>
</evidence>
<keyword evidence="14" id="KW-1185">Reference proteome</keyword>
<feature type="repeat" description="ANK" evidence="12">
    <location>
        <begin position="57"/>
        <end position="89"/>
    </location>
</feature>
<dbReference type="Pfam" id="PF12796">
    <property type="entry name" value="Ank_2"/>
    <property type="match status" value="1"/>
</dbReference>
<dbReference type="GO" id="GO:0005576">
    <property type="term" value="C:extracellular region"/>
    <property type="evidence" value="ECO:0007669"/>
    <property type="project" value="UniProtKB-SubCell"/>
</dbReference>
<dbReference type="GO" id="GO:0006887">
    <property type="term" value="P:exocytosis"/>
    <property type="evidence" value="ECO:0007669"/>
    <property type="project" value="UniProtKB-KW"/>
</dbReference>
<dbReference type="EMBL" id="BPLR01019224">
    <property type="protein sequence ID" value="GIZ05152.1"/>
    <property type="molecule type" value="Genomic_DNA"/>
</dbReference>
<comment type="subcellular location">
    <subcellularLocation>
        <location evidence="2">Secreted</location>
    </subcellularLocation>
    <subcellularLocation>
        <location evidence="1">Target cell membrane</location>
    </subcellularLocation>
</comment>
<evidence type="ECO:0000256" key="1">
    <source>
        <dbReference type="ARBA" id="ARBA00004175"/>
    </source>
</evidence>
<comment type="caution">
    <text evidence="13">The sequence shown here is derived from an EMBL/GenBank/DDBJ whole genome shotgun (WGS) entry which is preliminary data.</text>
</comment>
<dbReference type="PROSITE" id="PS50297">
    <property type="entry name" value="ANK_REP_REGION"/>
    <property type="match status" value="2"/>
</dbReference>
<proteinExistence type="predicted"/>
<dbReference type="PROSITE" id="PS50088">
    <property type="entry name" value="ANK_REPEAT"/>
    <property type="match status" value="2"/>
</dbReference>
<keyword evidence="4" id="KW-0964">Secreted</keyword>
<dbReference type="GO" id="GO:0044218">
    <property type="term" value="C:other organism cell membrane"/>
    <property type="evidence" value="ECO:0007669"/>
    <property type="project" value="UniProtKB-KW"/>
</dbReference>
<keyword evidence="5" id="KW-1052">Target cell membrane</keyword>
<dbReference type="InterPro" id="IPR036770">
    <property type="entry name" value="Ankyrin_rpt-contain_sf"/>
</dbReference>
<evidence type="ECO:0000256" key="6">
    <source>
        <dbReference type="ARBA" id="ARBA00022656"/>
    </source>
</evidence>
<dbReference type="SUPFAM" id="SSF48403">
    <property type="entry name" value="Ankyrin repeat"/>
    <property type="match status" value="1"/>
</dbReference>
<gene>
    <name evidence="13" type="primary">Ank3_6</name>
    <name evidence="13" type="ORF">CEXT_366601</name>
</gene>
<keyword evidence="8" id="KW-0677">Repeat</keyword>
<feature type="repeat" description="ANK" evidence="12">
    <location>
        <begin position="24"/>
        <end position="56"/>
    </location>
</feature>
<keyword evidence="3" id="KW-0268">Exocytosis</keyword>
<keyword evidence="11" id="KW-1053">Target membrane</keyword>
<evidence type="ECO:0000256" key="2">
    <source>
        <dbReference type="ARBA" id="ARBA00004613"/>
    </source>
</evidence>
<dbReference type="Proteomes" id="UP001054945">
    <property type="component" value="Unassembled WGS sequence"/>
</dbReference>
<reference evidence="13 14" key="1">
    <citation type="submission" date="2021-06" db="EMBL/GenBank/DDBJ databases">
        <title>Caerostris extrusa draft genome.</title>
        <authorList>
            <person name="Kono N."/>
            <person name="Arakawa K."/>
        </authorList>
    </citation>
    <scope>NUCLEOTIDE SEQUENCE [LARGE SCALE GENOMIC DNA]</scope>
</reference>
<dbReference type="GO" id="GO:0090729">
    <property type="term" value="F:toxin activity"/>
    <property type="evidence" value="ECO:0007669"/>
    <property type="project" value="UniProtKB-KW"/>
</dbReference>
<dbReference type="GO" id="GO:0044231">
    <property type="term" value="C:host cell presynaptic membrane"/>
    <property type="evidence" value="ECO:0007669"/>
    <property type="project" value="UniProtKB-KW"/>
</dbReference>
<keyword evidence="11" id="KW-0472">Membrane</keyword>
<accession>A0AAV4YG42</accession>
<keyword evidence="10 12" id="KW-0040">ANK repeat</keyword>
<evidence type="ECO:0000313" key="13">
    <source>
        <dbReference type="EMBL" id="GIZ05152.1"/>
    </source>
</evidence>
<dbReference type="PANTHER" id="PTHR24134">
    <property type="entry name" value="ANKYRIN REPEAT-CONTAINING PROTEIN DDB_G0279043"/>
    <property type="match status" value="1"/>
</dbReference>
<keyword evidence="7" id="KW-0528">Neurotoxin</keyword>
<dbReference type="Gene3D" id="1.25.40.20">
    <property type="entry name" value="Ankyrin repeat-containing domain"/>
    <property type="match status" value="1"/>
</dbReference>
<evidence type="ECO:0000256" key="8">
    <source>
        <dbReference type="ARBA" id="ARBA00022737"/>
    </source>
</evidence>
<organism evidence="13 14">
    <name type="scientific">Caerostris extrusa</name>
    <name type="common">Bark spider</name>
    <name type="synonym">Caerostris bankana</name>
    <dbReference type="NCBI Taxonomy" id="172846"/>
    <lineage>
        <taxon>Eukaryota</taxon>
        <taxon>Metazoa</taxon>
        <taxon>Ecdysozoa</taxon>
        <taxon>Arthropoda</taxon>
        <taxon>Chelicerata</taxon>
        <taxon>Arachnida</taxon>
        <taxon>Araneae</taxon>
        <taxon>Araneomorphae</taxon>
        <taxon>Entelegynae</taxon>
        <taxon>Araneoidea</taxon>
        <taxon>Araneidae</taxon>
        <taxon>Caerostris</taxon>
    </lineage>
</organism>
<dbReference type="AlphaFoldDB" id="A0AAV4YG42"/>
<evidence type="ECO:0000256" key="10">
    <source>
        <dbReference type="ARBA" id="ARBA00023043"/>
    </source>
</evidence>
<evidence type="ECO:0000256" key="7">
    <source>
        <dbReference type="ARBA" id="ARBA00022699"/>
    </source>
</evidence>